<accession>A0ABP1RK42</accession>
<evidence type="ECO:0000313" key="2">
    <source>
        <dbReference type="Proteomes" id="UP001642540"/>
    </source>
</evidence>
<keyword evidence="2" id="KW-1185">Reference proteome</keyword>
<gene>
    <name evidence="1" type="ORF">ODALV1_LOCUS23137</name>
</gene>
<evidence type="ECO:0000313" key="1">
    <source>
        <dbReference type="EMBL" id="CAL8129387.1"/>
    </source>
</evidence>
<proteinExistence type="predicted"/>
<dbReference type="Proteomes" id="UP001642540">
    <property type="component" value="Unassembled WGS sequence"/>
</dbReference>
<dbReference type="Gene3D" id="3.80.10.10">
    <property type="entry name" value="Ribonuclease Inhibitor"/>
    <property type="match status" value="1"/>
</dbReference>
<dbReference type="SUPFAM" id="SSF52047">
    <property type="entry name" value="RNI-like"/>
    <property type="match status" value="1"/>
</dbReference>
<dbReference type="EMBL" id="CAXLJM020000076">
    <property type="protein sequence ID" value="CAL8129387.1"/>
    <property type="molecule type" value="Genomic_DNA"/>
</dbReference>
<name>A0ABP1RK42_9HEXA</name>
<comment type="caution">
    <text evidence="1">The sequence shown here is derived from an EMBL/GenBank/DDBJ whole genome shotgun (WGS) entry which is preliminary data.</text>
</comment>
<organism evidence="1 2">
    <name type="scientific">Orchesella dallaii</name>
    <dbReference type="NCBI Taxonomy" id="48710"/>
    <lineage>
        <taxon>Eukaryota</taxon>
        <taxon>Metazoa</taxon>
        <taxon>Ecdysozoa</taxon>
        <taxon>Arthropoda</taxon>
        <taxon>Hexapoda</taxon>
        <taxon>Collembola</taxon>
        <taxon>Entomobryomorpha</taxon>
        <taxon>Entomobryoidea</taxon>
        <taxon>Orchesellidae</taxon>
        <taxon>Orchesellinae</taxon>
        <taxon>Orchesella</taxon>
    </lineage>
</organism>
<reference evidence="1 2" key="1">
    <citation type="submission" date="2024-08" db="EMBL/GenBank/DDBJ databases">
        <authorList>
            <person name="Cucini C."/>
            <person name="Frati F."/>
        </authorList>
    </citation>
    <scope>NUCLEOTIDE SEQUENCE [LARGE SCALE GENOMIC DNA]</scope>
</reference>
<dbReference type="InterPro" id="IPR032675">
    <property type="entry name" value="LRR_dom_sf"/>
</dbReference>
<protein>
    <submittedName>
        <fullName evidence="1">Uncharacterized protein</fullName>
    </submittedName>
</protein>
<sequence>MENHPGNPFPTRKIHVELPDESKNVDTEFIDDFWTVVVLLLEMFGNHVHYATISMDGSETLGFGNLINIRSCLRHLPNLRGLKLLSFELPGNNAVFNDFYRRDPLPQLRHLESVELDMVDGAVMHHILNSCCIARNVTRLCLSICYYDDLVMPNVVSTFSNLEVLDAFIPINELERLGNLDEKPPLKKLSLELEPGRLNRPVNYRRIIAALEPFANSLVHFELDTSFLVGDSAERLLINLPNLQKLVFSKYEGSLDPLIQFKSLTYLEITEYTVVPKHVENYVIDLHKNEEKVFQSNIWILIPSLETLCFKKYLYQL</sequence>